<comment type="similarity">
    <text evidence="3">Belongs to the LptF/LptG family.</text>
</comment>
<dbReference type="InterPro" id="IPR030923">
    <property type="entry name" value="LptG"/>
</dbReference>
<feature type="transmembrane region" description="Helical" evidence="9">
    <location>
        <begin position="272"/>
        <end position="294"/>
    </location>
</feature>
<feature type="transmembrane region" description="Helical" evidence="9">
    <location>
        <begin position="306"/>
        <end position="328"/>
    </location>
</feature>
<keyword evidence="5 9" id="KW-0812">Transmembrane</keyword>
<evidence type="ECO:0000313" key="10">
    <source>
        <dbReference type="EMBL" id="VXA56437.1"/>
    </source>
</evidence>
<protein>
    <recommendedName>
        <fullName evidence="12">LPS export ABC transporter permease LptG</fullName>
    </recommendedName>
</protein>
<accession>A0A653K6B5</accession>
<gene>
    <name evidence="10" type="ORF">ACI8B_290140</name>
</gene>
<evidence type="ECO:0000256" key="6">
    <source>
        <dbReference type="ARBA" id="ARBA00022989"/>
    </source>
</evidence>
<dbReference type="NCBIfam" id="TIGR04408">
    <property type="entry name" value="LptG_lptG"/>
    <property type="match status" value="1"/>
</dbReference>
<dbReference type="Proteomes" id="UP000430404">
    <property type="component" value="Unassembled WGS sequence"/>
</dbReference>
<keyword evidence="6 9" id="KW-1133">Transmembrane helix</keyword>
<evidence type="ECO:0008006" key="12">
    <source>
        <dbReference type="Google" id="ProtNLM"/>
    </source>
</evidence>
<feature type="transmembrane region" description="Helical" evidence="9">
    <location>
        <begin position="105"/>
        <end position="125"/>
    </location>
</feature>
<dbReference type="PANTHER" id="PTHR33529">
    <property type="entry name" value="SLR0882 PROTEIN-RELATED"/>
    <property type="match status" value="1"/>
</dbReference>
<proteinExistence type="inferred from homology"/>
<dbReference type="Pfam" id="PF03739">
    <property type="entry name" value="LptF_LptG"/>
    <property type="match status" value="1"/>
</dbReference>
<dbReference type="PANTHER" id="PTHR33529:SF2">
    <property type="entry name" value="LIPOPOLYSACCHARIDE EXPORT SYSTEM PERMEASE PROTEIN LPTG"/>
    <property type="match status" value="1"/>
</dbReference>
<evidence type="ECO:0000256" key="8">
    <source>
        <dbReference type="ARBA" id="ARBA00026081"/>
    </source>
</evidence>
<dbReference type="GO" id="GO:0015920">
    <property type="term" value="P:lipopolysaccharide transport"/>
    <property type="evidence" value="ECO:0007669"/>
    <property type="project" value="TreeGrafter"/>
</dbReference>
<evidence type="ECO:0000256" key="4">
    <source>
        <dbReference type="ARBA" id="ARBA00022475"/>
    </source>
</evidence>
<keyword evidence="7 9" id="KW-0472">Membrane</keyword>
<reference evidence="10 11" key="1">
    <citation type="submission" date="2019-10" db="EMBL/GenBank/DDBJ databases">
        <authorList>
            <person name="Karimi E."/>
        </authorList>
    </citation>
    <scope>NUCLEOTIDE SEQUENCE [LARGE SCALE GENOMIC DNA]</scope>
    <source>
        <strain evidence="10">Acinetobacter sp. 8BE</strain>
    </source>
</reference>
<evidence type="ECO:0000313" key="11">
    <source>
        <dbReference type="Proteomes" id="UP000430404"/>
    </source>
</evidence>
<dbReference type="GO" id="GO:0043190">
    <property type="term" value="C:ATP-binding cassette (ABC) transporter complex"/>
    <property type="evidence" value="ECO:0007669"/>
    <property type="project" value="InterPro"/>
</dbReference>
<evidence type="ECO:0000256" key="7">
    <source>
        <dbReference type="ARBA" id="ARBA00023136"/>
    </source>
</evidence>
<evidence type="ECO:0000256" key="2">
    <source>
        <dbReference type="ARBA" id="ARBA00004651"/>
    </source>
</evidence>
<comment type="subcellular location">
    <subcellularLocation>
        <location evidence="2">Cell membrane</location>
        <topology evidence="2">Multi-pass membrane protein</topology>
    </subcellularLocation>
</comment>
<evidence type="ECO:0000256" key="5">
    <source>
        <dbReference type="ARBA" id="ARBA00022692"/>
    </source>
</evidence>
<dbReference type="EMBL" id="CABWKZ010000022">
    <property type="protein sequence ID" value="VXA56437.1"/>
    <property type="molecule type" value="Genomic_DNA"/>
</dbReference>
<keyword evidence="4" id="KW-1003">Cell membrane</keyword>
<comment type="function">
    <text evidence="1">Part of the ABC transporter complex LptBFG involved in the translocation of lipopolysaccharide (LPS) from the inner membrane to the outer membrane.</text>
</comment>
<evidence type="ECO:0000256" key="1">
    <source>
        <dbReference type="ARBA" id="ARBA00002265"/>
    </source>
</evidence>
<evidence type="ECO:0000256" key="9">
    <source>
        <dbReference type="SAM" id="Phobius"/>
    </source>
</evidence>
<comment type="subunit">
    <text evidence="8">Component of the lipopolysaccharide transport and assembly complex. The LptBFG transporter is composed of two ATP-binding proteins (LptB) and two transmembrane proteins (LptF and LptG).</text>
</comment>
<dbReference type="AlphaFoldDB" id="A0A653K6B5"/>
<evidence type="ECO:0000256" key="3">
    <source>
        <dbReference type="ARBA" id="ARBA00007725"/>
    </source>
</evidence>
<feature type="transmembrane region" description="Helical" evidence="9">
    <location>
        <begin position="21"/>
        <end position="43"/>
    </location>
</feature>
<sequence length="357" mass="40457">MMLARRIVAKHVTKTTDLAMLGTTLVLSFLQVLFTYLGELGSLKPNYNAWQAFLFVMWGAPRYLYEILPVAALIGSVLGLGALASNSELIVMRSVGISLWRIVGWVMRSALLLIVLSFVLSEWVIPYTNEQAQSIKKQRSVASLGEVKGYWSREGQRFIYIDYANSQGQLRNIQTIDFDQDYRLQSFVTAEKGQFVKDGEWQLSQSHQVDLLAQGNAIKTDHAQQSLGLALQPKYVHMVTLDPEDLSPSQLISFMRYMEEYSQVPKTYELAFWQKVTAPFSLITLVLIACSFIFGPLRQQSMGFRLVIALFTGLGFFYLQDFLGYASLVYAPSPAWFVLLPVVLIFMVGSYLLYRAR</sequence>
<feature type="transmembrane region" description="Helical" evidence="9">
    <location>
        <begin position="63"/>
        <end position="84"/>
    </location>
</feature>
<feature type="transmembrane region" description="Helical" evidence="9">
    <location>
        <begin position="334"/>
        <end position="354"/>
    </location>
</feature>
<name>A0A653K6B5_9GAMM</name>
<dbReference type="GO" id="GO:0055085">
    <property type="term" value="P:transmembrane transport"/>
    <property type="evidence" value="ECO:0007669"/>
    <property type="project" value="InterPro"/>
</dbReference>
<organism evidence="10 11">
    <name type="scientific">Acinetobacter proteolyticus</name>
    <dbReference type="NCBI Taxonomy" id="1776741"/>
    <lineage>
        <taxon>Bacteria</taxon>
        <taxon>Pseudomonadati</taxon>
        <taxon>Pseudomonadota</taxon>
        <taxon>Gammaproteobacteria</taxon>
        <taxon>Moraxellales</taxon>
        <taxon>Moraxellaceae</taxon>
        <taxon>Acinetobacter</taxon>
    </lineage>
</organism>
<dbReference type="InterPro" id="IPR005495">
    <property type="entry name" value="LptG/LptF_permease"/>
</dbReference>